<feature type="compositionally biased region" description="Gly residues" evidence="1">
    <location>
        <begin position="131"/>
        <end position="140"/>
    </location>
</feature>
<accession>A0AAV7NL16</accession>
<feature type="region of interest" description="Disordered" evidence="1">
    <location>
        <begin position="86"/>
        <end position="105"/>
    </location>
</feature>
<evidence type="ECO:0000313" key="3">
    <source>
        <dbReference type="Proteomes" id="UP001066276"/>
    </source>
</evidence>
<name>A0AAV7NL16_PLEWA</name>
<protein>
    <submittedName>
        <fullName evidence="2">Uncharacterized protein</fullName>
    </submittedName>
</protein>
<proteinExistence type="predicted"/>
<reference evidence="2" key="1">
    <citation type="journal article" date="2022" name="bioRxiv">
        <title>Sequencing and chromosome-scale assembly of the giantPleurodeles waltlgenome.</title>
        <authorList>
            <person name="Brown T."/>
            <person name="Elewa A."/>
            <person name="Iarovenko S."/>
            <person name="Subramanian E."/>
            <person name="Araus A.J."/>
            <person name="Petzold A."/>
            <person name="Susuki M."/>
            <person name="Suzuki K.-i.T."/>
            <person name="Hayashi T."/>
            <person name="Toyoda A."/>
            <person name="Oliveira C."/>
            <person name="Osipova E."/>
            <person name="Leigh N.D."/>
            <person name="Simon A."/>
            <person name="Yun M.H."/>
        </authorList>
    </citation>
    <scope>NUCLEOTIDE SEQUENCE</scope>
    <source>
        <strain evidence="2">20211129_DDA</strain>
        <tissue evidence="2">Liver</tissue>
    </source>
</reference>
<evidence type="ECO:0000256" key="1">
    <source>
        <dbReference type="SAM" id="MobiDB-lite"/>
    </source>
</evidence>
<gene>
    <name evidence="2" type="ORF">NDU88_004862</name>
</gene>
<dbReference type="Proteomes" id="UP001066276">
    <property type="component" value="Chromosome 8"/>
</dbReference>
<keyword evidence="3" id="KW-1185">Reference proteome</keyword>
<dbReference type="AlphaFoldDB" id="A0AAV7NL16"/>
<feature type="region of interest" description="Disordered" evidence="1">
    <location>
        <begin position="117"/>
        <end position="140"/>
    </location>
</feature>
<evidence type="ECO:0000313" key="2">
    <source>
        <dbReference type="EMBL" id="KAJ1116656.1"/>
    </source>
</evidence>
<sequence length="140" mass="15152">MGAPRQNSEGLVGGPGVSSGLCWLRANLELGRSRRAAGRLPFWVKVCRVSTDADRLLNEDRAAAILKKVANSSRIRLFSGITAPHEKVGGGGCEEREESQQGMVQRKVDPMRRHTLLGRQSLPRAKMDIGEGSGDSGFKP</sequence>
<comment type="caution">
    <text evidence="2">The sequence shown here is derived from an EMBL/GenBank/DDBJ whole genome shotgun (WGS) entry which is preliminary data.</text>
</comment>
<organism evidence="2 3">
    <name type="scientific">Pleurodeles waltl</name>
    <name type="common">Iberian ribbed newt</name>
    <dbReference type="NCBI Taxonomy" id="8319"/>
    <lineage>
        <taxon>Eukaryota</taxon>
        <taxon>Metazoa</taxon>
        <taxon>Chordata</taxon>
        <taxon>Craniata</taxon>
        <taxon>Vertebrata</taxon>
        <taxon>Euteleostomi</taxon>
        <taxon>Amphibia</taxon>
        <taxon>Batrachia</taxon>
        <taxon>Caudata</taxon>
        <taxon>Salamandroidea</taxon>
        <taxon>Salamandridae</taxon>
        <taxon>Pleurodelinae</taxon>
        <taxon>Pleurodeles</taxon>
    </lineage>
</organism>
<dbReference type="EMBL" id="JANPWB010000012">
    <property type="protein sequence ID" value="KAJ1116656.1"/>
    <property type="molecule type" value="Genomic_DNA"/>
</dbReference>